<dbReference type="Pfam" id="PF04073">
    <property type="entry name" value="tRNA_edit"/>
    <property type="match status" value="1"/>
</dbReference>
<feature type="domain" description="YbaK/aminoacyl-tRNA synthetase-associated" evidence="1">
    <location>
        <begin position="22"/>
        <end position="143"/>
    </location>
</feature>
<sequence length="170" mass="19365">MPVQRLKAFLDKNDIRYVLISHSRAFTAAATAAITHIPGKEIAKTVMVKVDGQLAMAVVPASRHLDLKAMEDELGTYEIRLVTEVEFQNVFPDCELGAMPPFGTLYGLNVYVDSKLEEDPEIAFNAGSHRELMRMQYADWERLEHPRVLRIATRSKHERLEEERLTASRL</sequence>
<dbReference type="Gene3D" id="3.90.960.10">
    <property type="entry name" value="YbaK/aminoacyl-tRNA synthetase-associated domain"/>
    <property type="match status" value="1"/>
</dbReference>
<evidence type="ECO:0000313" key="3">
    <source>
        <dbReference type="Proteomes" id="UP000002432"/>
    </source>
</evidence>
<dbReference type="STRING" id="204669.Acid345_1929"/>
<evidence type="ECO:0000313" key="2">
    <source>
        <dbReference type="EMBL" id="ABF40930.1"/>
    </source>
</evidence>
<dbReference type="KEGG" id="aba:Acid345_1929"/>
<reference evidence="2 3" key="1">
    <citation type="journal article" date="2009" name="Appl. Environ. Microbiol.">
        <title>Three genomes from the phylum Acidobacteria provide insight into the lifestyles of these microorganisms in soils.</title>
        <authorList>
            <person name="Ward N.L."/>
            <person name="Challacombe J.F."/>
            <person name="Janssen P.H."/>
            <person name="Henrissat B."/>
            <person name="Coutinho P.M."/>
            <person name="Wu M."/>
            <person name="Xie G."/>
            <person name="Haft D.H."/>
            <person name="Sait M."/>
            <person name="Badger J."/>
            <person name="Barabote R.D."/>
            <person name="Bradley B."/>
            <person name="Brettin T.S."/>
            <person name="Brinkac L.M."/>
            <person name="Bruce D."/>
            <person name="Creasy T."/>
            <person name="Daugherty S.C."/>
            <person name="Davidsen T.M."/>
            <person name="DeBoy R.T."/>
            <person name="Detter J.C."/>
            <person name="Dodson R.J."/>
            <person name="Durkin A.S."/>
            <person name="Ganapathy A."/>
            <person name="Gwinn-Giglio M."/>
            <person name="Han C.S."/>
            <person name="Khouri H."/>
            <person name="Kiss H."/>
            <person name="Kothari S.P."/>
            <person name="Madupu R."/>
            <person name="Nelson K.E."/>
            <person name="Nelson W.C."/>
            <person name="Paulsen I."/>
            <person name="Penn K."/>
            <person name="Ren Q."/>
            <person name="Rosovitz M.J."/>
            <person name="Selengut J.D."/>
            <person name="Shrivastava S."/>
            <person name="Sullivan S.A."/>
            <person name="Tapia R."/>
            <person name="Thompson L.S."/>
            <person name="Watkins K.L."/>
            <person name="Yang Q."/>
            <person name="Yu C."/>
            <person name="Zafar N."/>
            <person name="Zhou L."/>
            <person name="Kuske C.R."/>
        </authorList>
    </citation>
    <scope>NUCLEOTIDE SEQUENCE [LARGE SCALE GENOMIC DNA]</scope>
    <source>
        <strain evidence="2 3">Ellin345</strain>
    </source>
</reference>
<dbReference type="GO" id="GO:0002161">
    <property type="term" value="F:aminoacyl-tRNA deacylase activity"/>
    <property type="evidence" value="ECO:0007669"/>
    <property type="project" value="InterPro"/>
</dbReference>
<dbReference type="AlphaFoldDB" id="Q1IQC0"/>
<dbReference type="Proteomes" id="UP000002432">
    <property type="component" value="Chromosome"/>
</dbReference>
<evidence type="ECO:0000259" key="1">
    <source>
        <dbReference type="Pfam" id="PF04073"/>
    </source>
</evidence>
<dbReference type="CDD" id="cd04332">
    <property type="entry name" value="YbaK_like"/>
    <property type="match status" value="1"/>
</dbReference>
<protein>
    <submittedName>
        <fullName evidence="2">YbaK/prolyl-tRNA synthetase associated region</fullName>
    </submittedName>
</protein>
<dbReference type="OrthoDB" id="9786549at2"/>
<dbReference type="EnsemblBacteria" id="ABF40930">
    <property type="protein sequence ID" value="ABF40930"/>
    <property type="gene ID" value="Acid345_1929"/>
</dbReference>
<dbReference type="InterPro" id="IPR007214">
    <property type="entry name" value="YbaK/aa-tRNA-synth-assoc-dom"/>
</dbReference>
<keyword evidence="3" id="KW-1185">Reference proteome</keyword>
<gene>
    <name evidence="2" type="ordered locus">Acid345_1929</name>
</gene>
<dbReference type="HOGENOM" id="CLU_094875_2_1_0"/>
<dbReference type="eggNOG" id="COG2606">
    <property type="taxonomic scope" value="Bacteria"/>
</dbReference>
<dbReference type="SUPFAM" id="SSF55826">
    <property type="entry name" value="YbaK/ProRS associated domain"/>
    <property type="match status" value="1"/>
</dbReference>
<dbReference type="InterPro" id="IPR036754">
    <property type="entry name" value="YbaK/aa-tRNA-synt-asso_dom_sf"/>
</dbReference>
<accession>Q1IQC0</accession>
<dbReference type="EMBL" id="CP000360">
    <property type="protein sequence ID" value="ABF40930.1"/>
    <property type="molecule type" value="Genomic_DNA"/>
</dbReference>
<proteinExistence type="predicted"/>
<organism evidence="2 3">
    <name type="scientific">Koribacter versatilis (strain Ellin345)</name>
    <dbReference type="NCBI Taxonomy" id="204669"/>
    <lineage>
        <taxon>Bacteria</taxon>
        <taxon>Pseudomonadati</taxon>
        <taxon>Acidobacteriota</taxon>
        <taxon>Terriglobia</taxon>
        <taxon>Terriglobales</taxon>
        <taxon>Candidatus Korobacteraceae</taxon>
        <taxon>Candidatus Korobacter</taxon>
    </lineage>
</organism>
<name>Q1IQC0_KORVE</name>
<dbReference type="RefSeq" id="WP_011522731.1">
    <property type="nucleotide sequence ID" value="NC_008009.1"/>
</dbReference>